<evidence type="ECO:0000313" key="5">
    <source>
        <dbReference type="Proteomes" id="UP000549394"/>
    </source>
</evidence>
<comment type="caution">
    <text evidence="4">The sequence shown here is derived from an EMBL/GenBank/DDBJ whole genome shotgun (WGS) entry which is preliminary data.</text>
</comment>
<evidence type="ECO:0000256" key="1">
    <source>
        <dbReference type="ARBA" id="ARBA00005298"/>
    </source>
</evidence>
<dbReference type="InterPro" id="IPR011021">
    <property type="entry name" value="Arrestin-like_N"/>
</dbReference>
<gene>
    <name evidence="4" type="ORF">DGYR_LOCUS4512</name>
</gene>
<dbReference type="SMART" id="SM01017">
    <property type="entry name" value="Arrestin_C"/>
    <property type="match status" value="1"/>
</dbReference>
<comment type="similarity">
    <text evidence="1">Belongs to the arrestin family.</text>
</comment>
<dbReference type="GO" id="GO:0015031">
    <property type="term" value="P:protein transport"/>
    <property type="evidence" value="ECO:0007669"/>
    <property type="project" value="TreeGrafter"/>
</dbReference>
<feature type="domain" description="Arrestin C-terminal-like" evidence="3">
    <location>
        <begin position="184"/>
        <end position="317"/>
    </location>
</feature>
<protein>
    <submittedName>
        <fullName evidence="4">DgyrCDS4754</fullName>
    </submittedName>
</protein>
<dbReference type="InterPro" id="IPR014752">
    <property type="entry name" value="Arrestin-like_C"/>
</dbReference>
<accession>A0A7I8VKJ6</accession>
<dbReference type="InterPro" id="IPR050357">
    <property type="entry name" value="Arrestin_domain-protein"/>
</dbReference>
<dbReference type="EMBL" id="CAJFCJ010000006">
    <property type="protein sequence ID" value="CAD5115814.1"/>
    <property type="molecule type" value="Genomic_DNA"/>
</dbReference>
<name>A0A7I8VKJ6_9ANNE</name>
<evidence type="ECO:0000313" key="4">
    <source>
        <dbReference type="EMBL" id="CAD5115814.1"/>
    </source>
</evidence>
<keyword evidence="5" id="KW-1185">Reference proteome</keyword>
<organism evidence="4 5">
    <name type="scientific">Dimorphilus gyrociliatus</name>
    <dbReference type="NCBI Taxonomy" id="2664684"/>
    <lineage>
        <taxon>Eukaryota</taxon>
        <taxon>Metazoa</taxon>
        <taxon>Spiralia</taxon>
        <taxon>Lophotrochozoa</taxon>
        <taxon>Annelida</taxon>
        <taxon>Polychaeta</taxon>
        <taxon>Polychaeta incertae sedis</taxon>
        <taxon>Dinophilidae</taxon>
        <taxon>Dimorphilus</taxon>
    </lineage>
</organism>
<proteinExistence type="inferred from homology"/>
<dbReference type="SUPFAM" id="SSF81296">
    <property type="entry name" value="E set domains"/>
    <property type="match status" value="2"/>
</dbReference>
<dbReference type="Pfam" id="PF02752">
    <property type="entry name" value="Arrestin_C"/>
    <property type="match status" value="1"/>
</dbReference>
<feature type="region of interest" description="Disordered" evidence="2">
    <location>
        <begin position="369"/>
        <end position="405"/>
    </location>
</feature>
<feature type="compositionally biased region" description="Polar residues" evidence="2">
    <location>
        <begin position="394"/>
        <end position="405"/>
    </location>
</feature>
<dbReference type="Proteomes" id="UP000549394">
    <property type="component" value="Unassembled WGS sequence"/>
</dbReference>
<dbReference type="PANTHER" id="PTHR11188">
    <property type="entry name" value="ARRESTIN DOMAIN CONTAINING PROTEIN"/>
    <property type="match status" value="1"/>
</dbReference>
<dbReference type="OrthoDB" id="2333384at2759"/>
<dbReference type="AlphaFoldDB" id="A0A7I8VKJ6"/>
<evidence type="ECO:0000256" key="2">
    <source>
        <dbReference type="SAM" id="MobiDB-lite"/>
    </source>
</evidence>
<dbReference type="Pfam" id="PF00339">
    <property type="entry name" value="Arrestin_N"/>
    <property type="match status" value="1"/>
</dbReference>
<dbReference type="InterPro" id="IPR014756">
    <property type="entry name" value="Ig_E-set"/>
</dbReference>
<dbReference type="Gene3D" id="2.60.40.640">
    <property type="match status" value="2"/>
</dbReference>
<reference evidence="4 5" key="1">
    <citation type="submission" date="2020-08" db="EMBL/GenBank/DDBJ databases">
        <authorList>
            <person name="Hejnol A."/>
        </authorList>
    </citation>
    <scope>NUCLEOTIDE SEQUENCE [LARGE SCALE GENOMIC DNA]</scope>
</reference>
<dbReference type="InterPro" id="IPR011022">
    <property type="entry name" value="Arrestin_C-like"/>
</dbReference>
<sequence>MAFTKDSTKKKVIDRFDINLDHDIDEQYQYVPGEALRGHILLVLTDTIKVKSITVQIKGEASVSWEDSSRETVRADEVYIDLTYDVTKTTPGIPLALQKGKHKFPLEYVLPLNLPSSFIGKYGSITYVVKATLKEDKQMGMSTTITSEPFLVLRHLDINSEESLSKQKTIKQEKRFFGTFAFCINGKVSATIGINKTGHFPGEDIYINAHIANNSPRDVRGVQAALVMNSRFNAKHQHQTNVQVVNKRRDEWSLEAGEARKWTNVRLTIPPYIPESRLDGCDIIDISYDLQFIVDIASSKGIIMKVPIVIGTGHTPPSPEILSASGVPNAQEYIPNGKTHSTVDPLDLTRIPEDKKSNRVSTSFVHDVSDVNANLEEEDDKGKEFRRPMVPGETRQNPLYSAAEN</sequence>
<dbReference type="PANTHER" id="PTHR11188:SF176">
    <property type="entry name" value="ARRESTIN DOMAIN-CONTAINING PROTEIN 1"/>
    <property type="match status" value="1"/>
</dbReference>
<dbReference type="GO" id="GO:0005737">
    <property type="term" value="C:cytoplasm"/>
    <property type="evidence" value="ECO:0007669"/>
    <property type="project" value="TreeGrafter"/>
</dbReference>
<evidence type="ECO:0000259" key="3">
    <source>
        <dbReference type="SMART" id="SM01017"/>
    </source>
</evidence>